<evidence type="ECO:0000313" key="4">
    <source>
        <dbReference type="Proteomes" id="UP000014417"/>
    </source>
</evidence>
<dbReference type="Pfam" id="PF07811">
    <property type="entry name" value="TadE"/>
    <property type="match status" value="1"/>
</dbReference>
<evidence type="ECO:0000259" key="2">
    <source>
        <dbReference type="Pfam" id="PF07811"/>
    </source>
</evidence>
<organism evidence="3 4">
    <name type="scientific">Propionimicrobium lymphophilum ACS-093-V-SCH5</name>
    <dbReference type="NCBI Taxonomy" id="883161"/>
    <lineage>
        <taxon>Bacteria</taxon>
        <taxon>Bacillati</taxon>
        <taxon>Actinomycetota</taxon>
        <taxon>Actinomycetes</taxon>
        <taxon>Propionibacteriales</taxon>
        <taxon>Propionibacteriaceae</taxon>
        <taxon>Propionimicrobium</taxon>
    </lineage>
</organism>
<sequence length="131" mass="13859">MNSKDIRGMASVEAAVILPAIFLVVCLIIIGARLYWAKAQLADAVSAGARAASGQCASCVDPRVRQVVESDLATSGSSCRNLKVWTDSADGFVRASASCQIDMTQIGGPRLTLTQTAREKIDSFRSSTCEC</sequence>
<proteinExistence type="predicted"/>
<feature type="domain" description="TadE-like" evidence="2">
    <location>
        <begin position="8"/>
        <end position="50"/>
    </location>
</feature>
<dbReference type="STRING" id="883161.HMPREF9306_00051"/>
<dbReference type="AlphaFoldDB" id="S2WMV3"/>
<protein>
    <recommendedName>
        <fullName evidence="2">TadE-like domain-containing protein</fullName>
    </recommendedName>
</protein>
<evidence type="ECO:0000256" key="1">
    <source>
        <dbReference type="SAM" id="Phobius"/>
    </source>
</evidence>
<dbReference type="EMBL" id="AGZR01000001">
    <property type="protein sequence ID" value="EPD34017.1"/>
    <property type="molecule type" value="Genomic_DNA"/>
</dbReference>
<dbReference type="Proteomes" id="UP000014417">
    <property type="component" value="Unassembled WGS sequence"/>
</dbReference>
<evidence type="ECO:0000313" key="3">
    <source>
        <dbReference type="EMBL" id="EPD34017.1"/>
    </source>
</evidence>
<comment type="caution">
    <text evidence="3">The sequence shown here is derived from an EMBL/GenBank/DDBJ whole genome shotgun (WGS) entry which is preliminary data.</text>
</comment>
<keyword evidence="1" id="KW-1133">Transmembrane helix</keyword>
<keyword evidence="4" id="KW-1185">Reference proteome</keyword>
<feature type="transmembrane region" description="Helical" evidence="1">
    <location>
        <begin position="12"/>
        <end position="36"/>
    </location>
</feature>
<accession>S2WMV3</accession>
<dbReference type="InterPro" id="IPR012495">
    <property type="entry name" value="TadE-like_dom"/>
</dbReference>
<name>S2WMV3_9ACTN</name>
<keyword evidence="1" id="KW-0812">Transmembrane</keyword>
<dbReference type="RefSeq" id="WP_016454913.1">
    <property type="nucleotide sequence ID" value="NZ_KE150269.1"/>
</dbReference>
<keyword evidence="1" id="KW-0472">Membrane</keyword>
<gene>
    <name evidence="3" type="ORF">HMPREF9306_00051</name>
</gene>
<reference evidence="3 4" key="1">
    <citation type="submission" date="2013-04" db="EMBL/GenBank/DDBJ databases">
        <title>The Genome Sequence of Propionimicrobium lymphophilum ACS-093-V-SCH5.</title>
        <authorList>
            <consortium name="The Broad Institute Genomics Platform"/>
            <person name="Earl A."/>
            <person name="Ward D."/>
            <person name="Feldgarden M."/>
            <person name="Gevers D."/>
            <person name="Saerens B."/>
            <person name="Vaneechoutte M."/>
            <person name="Walker B."/>
            <person name="Young S."/>
            <person name="Zeng Q."/>
            <person name="Gargeya S."/>
            <person name="Fitzgerald M."/>
            <person name="Haas B."/>
            <person name="Abouelleil A."/>
            <person name="Allen A.W."/>
            <person name="Alvarado L."/>
            <person name="Arachchi H.M."/>
            <person name="Berlin A.M."/>
            <person name="Chapman S.B."/>
            <person name="Gainer-Dewar J."/>
            <person name="Goldberg J."/>
            <person name="Griggs A."/>
            <person name="Gujja S."/>
            <person name="Hansen M."/>
            <person name="Howarth C."/>
            <person name="Imamovic A."/>
            <person name="Ireland A."/>
            <person name="Larimer J."/>
            <person name="McCowan C."/>
            <person name="Murphy C."/>
            <person name="Pearson M."/>
            <person name="Poon T.W."/>
            <person name="Priest M."/>
            <person name="Roberts A."/>
            <person name="Saif S."/>
            <person name="Shea T."/>
            <person name="Sisk P."/>
            <person name="Sykes S."/>
            <person name="Wortman J."/>
            <person name="Nusbaum C."/>
            <person name="Birren B."/>
        </authorList>
    </citation>
    <scope>NUCLEOTIDE SEQUENCE [LARGE SCALE GENOMIC DNA]</scope>
    <source>
        <strain evidence="3 4">ACS-093-V-SCH5</strain>
    </source>
</reference>
<dbReference type="HOGENOM" id="CLU_1925685_0_0_11"/>